<dbReference type="EMBL" id="JARBDR010000141">
    <property type="protein sequence ID" value="KAJ8319941.1"/>
    <property type="molecule type" value="Genomic_DNA"/>
</dbReference>
<comment type="caution">
    <text evidence="2">The sequence shown here is derived from an EMBL/GenBank/DDBJ whole genome shotgun (WGS) entry which is preliminary data.</text>
</comment>
<gene>
    <name evidence="2" type="ORF">KUTeg_001528</name>
</gene>
<feature type="chain" id="PRO_5045167221" evidence="1">
    <location>
        <begin position="18"/>
        <end position="957"/>
    </location>
</feature>
<organism evidence="2 3">
    <name type="scientific">Tegillarca granosa</name>
    <name type="common">Malaysian cockle</name>
    <name type="synonym">Anadara granosa</name>
    <dbReference type="NCBI Taxonomy" id="220873"/>
    <lineage>
        <taxon>Eukaryota</taxon>
        <taxon>Metazoa</taxon>
        <taxon>Spiralia</taxon>
        <taxon>Lophotrochozoa</taxon>
        <taxon>Mollusca</taxon>
        <taxon>Bivalvia</taxon>
        <taxon>Autobranchia</taxon>
        <taxon>Pteriomorphia</taxon>
        <taxon>Arcoida</taxon>
        <taxon>Arcoidea</taxon>
        <taxon>Arcidae</taxon>
        <taxon>Tegillarca</taxon>
    </lineage>
</organism>
<accession>A0ABQ9FRQ2</accession>
<dbReference type="Proteomes" id="UP001217089">
    <property type="component" value="Unassembled WGS sequence"/>
</dbReference>
<feature type="signal peptide" evidence="1">
    <location>
        <begin position="1"/>
        <end position="17"/>
    </location>
</feature>
<evidence type="ECO:0000313" key="3">
    <source>
        <dbReference type="Proteomes" id="UP001217089"/>
    </source>
</evidence>
<reference evidence="2 3" key="1">
    <citation type="submission" date="2022-12" db="EMBL/GenBank/DDBJ databases">
        <title>Chromosome-level genome of Tegillarca granosa.</title>
        <authorList>
            <person name="Kim J."/>
        </authorList>
    </citation>
    <scope>NUCLEOTIDE SEQUENCE [LARGE SCALE GENOMIC DNA]</scope>
    <source>
        <strain evidence="2">Teg-2019</strain>
        <tissue evidence="2">Adductor muscle</tissue>
    </source>
</reference>
<keyword evidence="1" id="KW-0732">Signal</keyword>
<evidence type="ECO:0000313" key="2">
    <source>
        <dbReference type="EMBL" id="KAJ8319941.1"/>
    </source>
</evidence>
<proteinExistence type="predicted"/>
<keyword evidence="3" id="KW-1185">Reference proteome</keyword>
<sequence length="957" mass="110425">MILVVFFISLLWPSVTSDFGATIGNLSLRIQQAQVKRETESRPPFFWHKEKGLYESDVKLYFHGDYEMYNLRREFGIFDNNMFATAWITIGLLEAYRFGNAPKPSESQIKSAVEAINLYHDKNKNYANSLMTFWPQVYNRTLYAWQSTPQNLLDLFDLTYGVNWDKIYKLLQNLGLGELANVTKTLISEREMFRHSFVIPADFDDTFVNLGLGTILKEMSDEFPESYALWKKENSNITSILDALKKYAYRPMSKDQRINTIDPRTYFYIRGFLEQSASNGEDIALVPTWIQDTDEVRTLYYKGIDMPFNINNVDCTVAANVIYGLTNGLLSGLLKEDILDDPEIQILQDVRAMFGSVLKGRVTQLLTDSYKVEVDNRIYYDDFLGDADIDSQNNTQGSLPFVYPINRFEFLNGTKVNQTTHLPGAPTIIGVQGMESEQWYESELKKPHFGNIPPTEFHGYNNDKSFFPFWSSEPYTNVVQRSTTTANPPFSYYKDKGMYESDVKMYFHGDSEMHLLRESMSVFDNNMFATCWITIGLLESHRYGKAPKPSKKQMQLALEAISMYTDKNRNYANSVMNFWPQVYNRTAYAWQSTPQNLVAILESTFGKNWGLIEKILEAFGQEMSDKFPEEYTQWAKTNSNLTSVLDALKKYAYRPMSNDTRVNTIDPRTYFHVRKFLENATLHKEDIALVSTWAQDLQEVRTAYDKGVAMPLNINNVDCTVAANTIYGITHGILSGLLNNSVLDDPDIKQIYRNTSNLIAFEIETSFTDHKDLALTYYPSEYEFYWFARGEDRIFTTAMAINTLLTIWTVHDDVRDRLIWEQDTPLKVFETVKQGVNWLDIQALGGEFKPWNAFFSGSLKGFISSNPSCYPKNVYEYLNGTKINKNDKITSMAYTLGVQGVPSEEWYENEFKTPCYGQTVPKVFPGYNNDPSFWPFWTSEPYTYTISMLAISKYRNA</sequence>
<name>A0ABQ9FRQ2_TEGGR</name>
<feature type="non-terminal residue" evidence="2">
    <location>
        <position position="957"/>
    </location>
</feature>
<evidence type="ECO:0000256" key="1">
    <source>
        <dbReference type="SAM" id="SignalP"/>
    </source>
</evidence>
<protein>
    <submittedName>
        <fullName evidence="2">Uncharacterized protein</fullName>
    </submittedName>
</protein>